<keyword evidence="1" id="KW-0472">Membrane</keyword>
<gene>
    <name evidence="2" type="ORF">SAMN06296052_103186</name>
</gene>
<keyword evidence="3" id="KW-1185">Reference proteome</keyword>
<organism evidence="2 3">
    <name type="scientific">Pontibacter ummariensis</name>
    <dbReference type="NCBI Taxonomy" id="1610492"/>
    <lineage>
        <taxon>Bacteria</taxon>
        <taxon>Pseudomonadati</taxon>
        <taxon>Bacteroidota</taxon>
        <taxon>Cytophagia</taxon>
        <taxon>Cytophagales</taxon>
        <taxon>Hymenobacteraceae</taxon>
        <taxon>Pontibacter</taxon>
    </lineage>
</organism>
<feature type="transmembrane region" description="Helical" evidence="1">
    <location>
        <begin position="38"/>
        <end position="56"/>
    </location>
</feature>
<protein>
    <recommendedName>
        <fullName evidence="4">N-terminal double-transmembrane domain-containing protein</fullName>
    </recommendedName>
</protein>
<evidence type="ECO:0008006" key="4">
    <source>
        <dbReference type="Google" id="ProtNLM"/>
    </source>
</evidence>
<dbReference type="EMBL" id="FZOQ01000003">
    <property type="protein sequence ID" value="SNS22228.1"/>
    <property type="molecule type" value="Genomic_DNA"/>
</dbReference>
<accession>A0A239CR50</accession>
<dbReference type="Proteomes" id="UP000198432">
    <property type="component" value="Unassembled WGS sequence"/>
</dbReference>
<reference evidence="3" key="1">
    <citation type="submission" date="2017-06" db="EMBL/GenBank/DDBJ databases">
        <authorList>
            <person name="Varghese N."/>
            <person name="Submissions S."/>
        </authorList>
    </citation>
    <scope>NUCLEOTIDE SEQUENCE [LARGE SCALE GENOMIC DNA]</scope>
    <source>
        <strain evidence="3">NKM1</strain>
    </source>
</reference>
<evidence type="ECO:0000256" key="1">
    <source>
        <dbReference type="SAM" id="Phobius"/>
    </source>
</evidence>
<sequence length="603" mass="67149">MPQYLHPYLPWLLASLAVLLLAWLTWRRPNRQRLGWRLLASVVAGISLVLLVFPPTRQQAIRPSSAILLTEGYDADTLEALLNNTEARTEVYAYKLHQEGAPAVPDLATWKQEQPGLQTVHLLGYGLEEHELGTLENISVVPHLSPLSTGVTAVRWPEHMRLGEALVVTGKYKNATEVDAWLYLQAAGSLQDSALIKADTTQAFALHYTPKQEGRFTYTLLRKTGEKQDTLGQIPLQVAPLQKLNTLLLAAAPSFEFKFLKNHLGELQHGVALRTQVSKGISQSEWVNMPKQNLGRVTPRLLQAFDVVITEPQALQDLSSAERVALERAVREEGLGVLTLANEPGNSPHTAFFTAFEGKRLSQGPRSVQASWDGITTTLTTGPYALTGIKSTTGLVEESGENLLAVLRQESWGKVALSVVPETFPWQLEGKEEVYAGYWANLLSAVAKLSVQEKFWRVGDPQMPQAGRPMQLFYTDYTAKTNTTAPTATVSALNGSTRNRLALAQSLTQPEQFSATYWPQHSGWYSVQASDSAPFYFFVQDTSAWPFENRLARRQAVQHYAARQKMDSTPDTPVAFEEEPVSVLWFFALFVLSSSFLWLEEKF</sequence>
<evidence type="ECO:0000313" key="3">
    <source>
        <dbReference type="Proteomes" id="UP000198432"/>
    </source>
</evidence>
<dbReference type="OrthoDB" id="980086at2"/>
<evidence type="ECO:0000313" key="2">
    <source>
        <dbReference type="EMBL" id="SNS22228.1"/>
    </source>
</evidence>
<dbReference type="AlphaFoldDB" id="A0A239CR50"/>
<keyword evidence="1" id="KW-1133">Transmembrane helix</keyword>
<feature type="transmembrane region" description="Helical" evidence="1">
    <location>
        <begin position="6"/>
        <end position="26"/>
    </location>
</feature>
<proteinExistence type="predicted"/>
<dbReference type="RefSeq" id="WP_089318068.1">
    <property type="nucleotide sequence ID" value="NZ_FZOQ01000003.1"/>
</dbReference>
<keyword evidence="1" id="KW-0812">Transmembrane</keyword>
<name>A0A239CR50_9BACT</name>